<feature type="transmembrane region" description="Helical" evidence="2">
    <location>
        <begin position="186"/>
        <end position="206"/>
    </location>
</feature>
<feature type="domain" description="YscD-like Bon-like" evidence="4">
    <location>
        <begin position="253"/>
        <end position="311"/>
    </location>
</feature>
<dbReference type="InterPro" id="IPR053946">
    <property type="entry name" value="YscD_ppl_3rd"/>
</dbReference>
<dbReference type="SUPFAM" id="SSF49879">
    <property type="entry name" value="SMAD/FHA domain"/>
    <property type="match status" value="1"/>
</dbReference>
<keyword evidence="6" id="KW-1185">Reference proteome</keyword>
<keyword evidence="2" id="KW-1133">Transmembrane helix</keyword>
<dbReference type="Pfam" id="PF21934">
    <property type="entry name" value="Yop-YscD_ppl_3rd"/>
    <property type="match status" value="1"/>
</dbReference>
<keyword evidence="2" id="KW-0812">Transmembrane</keyword>
<dbReference type="eggNOG" id="COG1716">
    <property type="taxonomic scope" value="Bacteria"/>
</dbReference>
<gene>
    <name evidence="5" type="ORF">GJA_1660</name>
</gene>
<evidence type="ECO:0000259" key="4">
    <source>
        <dbReference type="Pfam" id="PF21934"/>
    </source>
</evidence>
<reference evidence="5 6" key="1">
    <citation type="journal article" date="2015" name="Genome Announc.">
        <title>Genome Sequence of Mushroom Soft-Rot Pathogen Janthinobacterium agaricidamnosum.</title>
        <authorList>
            <person name="Graupner K."/>
            <person name="Lackner G."/>
            <person name="Hertweck C."/>
        </authorList>
    </citation>
    <scope>NUCLEOTIDE SEQUENCE [LARGE SCALE GENOMIC DNA]</scope>
    <source>
        <strain evidence="6">NBRC 102515 / DSM 9628</strain>
    </source>
</reference>
<evidence type="ECO:0000256" key="1">
    <source>
        <dbReference type="SAM" id="MobiDB-lite"/>
    </source>
</evidence>
<keyword evidence="5" id="KW-0449">Lipoprotein</keyword>
<evidence type="ECO:0000259" key="3">
    <source>
        <dbReference type="Pfam" id="PF16697"/>
    </source>
</evidence>
<accession>W0V4L5</accession>
<sequence length="373" mass="39551">MNGLHRGAVLPLAGDSVTIGCSEDADMVMVDNAIEAEHAVLRFNGVDWVLLAEQGRIAGVGQTSASDSVELVPDQPVLLGDSGIWLVLSSAEAAWIAPPAGHPGLAAAQPEARVEPQPAYGSDAGFSGASDAGFYGGSDADFNPRAEPGFSDDPVVLPPPAPGGSAGAPPNLPTPRRRSRWLPRRLSLGLVLALTAIVCSTAYALVQRDETPPRRRPLTLDLASTPRAARAAASASAAAAVASTSVAAAPLSDQFRQRLREAELLDRIDLQLGAAKWVMRADLDDDERARFERILASFVAEHHITFPVQAHIVTAEGMLPFKIQQVITGSTPSLVTADGERLYVGDDYRGTRVVAIDQHRLSFVGKRKIEVNW</sequence>
<dbReference type="EMBL" id="HG322949">
    <property type="protein sequence ID" value="CDG82298.1"/>
    <property type="molecule type" value="Genomic_DNA"/>
</dbReference>
<dbReference type="HOGENOM" id="CLU_927072_0_0_4"/>
<evidence type="ECO:0000256" key="2">
    <source>
        <dbReference type="SAM" id="Phobius"/>
    </source>
</evidence>
<dbReference type="PATRIC" id="fig|1349767.4.peg.3338"/>
<organism evidence="5 6">
    <name type="scientific">Janthinobacterium agaricidamnosum NBRC 102515 = DSM 9628</name>
    <dbReference type="NCBI Taxonomy" id="1349767"/>
    <lineage>
        <taxon>Bacteria</taxon>
        <taxon>Pseudomonadati</taxon>
        <taxon>Pseudomonadota</taxon>
        <taxon>Betaproteobacteria</taxon>
        <taxon>Burkholderiales</taxon>
        <taxon>Oxalobacteraceae</taxon>
        <taxon>Janthinobacterium</taxon>
    </lineage>
</organism>
<feature type="region of interest" description="Disordered" evidence="1">
    <location>
        <begin position="137"/>
        <end position="178"/>
    </location>
</feature>
<dbReference type="Proteomes" id="UP000027604">
    <property type="component" value="Chromosome I"/>
</dbReference>
<dbReference type="AlphaFoldDB" id="W0V4L5"/>
<dbReference type="InterPro" id="IPR032030">
    <property type="entry name" value="YscD_cytoplasmic_dom"/>
</dbReference>
<evidence type="ECO:0000313" key="6">
    <source>
        <dbReference type="Proteomes" id="UP000027604"/>
    </source>
</evidence>
<dbReference type="KEGG" id="jag:GJA_1660"/>
<dbReference type="Pfam" id="PF16697">
    <property type="entry name" value="Yop-YscD_cpl"/>
    <property type="match status" value="1"/>
</dbReference>
<protein>
    <submittedName>
        <fullName evidence="5">Putative lipoprotein</fullName>
    </submittedName>
</protein>
<dbReference type="STRING" id="1349767.GJA_1660"/>
<dbReference type="InterPro" id="IPR008984">
    <property type="entry name" value="SMAD_FHA_dom_sf"/>
</dbReference>
<keyword evidence="2" id="KW-0472">Membrane</keyword>
<feature type="domain" description="YscD cytoplasmic" evidence="3">
    <location>
        <begin position="2"/>
        <end position="81"/>
    </location>
</feature>
<name>W0V4L5_9BURK</name>
<proteinExistence type="predicted"/>
<evidence type="ECO:0000313" key="5">
    <source>
        <dbReference type="EMBL" id="CDG82298.1"/>
    </source>
</evidence>
<dbReference type="Gene3D" id="2.60.200.20">
    <property type="match status" value="1"/>
</dbReference>